<gene>
    <name evidence="8" type="ORF">G3T16_10490</name>
</gene>
<dbReference type="EMBL" id="CP048711">
    <property type="protein sequence ID" value="QIB67627.1"/>
    <property type="molecule type" value="Genomic_DNA"/>
</dbReference>
<dbReference type="GO" id="GO:0016491">
    <property type="term" value="F:oxidoreductase activity"/>
    <property type="evidence" value="ECO:0007669"/>
    <property type="project" value="UniProtKB-KW"/>
</dbReference>
<dbReference type="InterPro" id="IPR036922">
    <property type="entry name" value="Rieske_2Fe-2S_sf"/>
</dbReference>
<dbReference type="InterPro" id="IPR050584">
    <property type="entry name" value="Cholesterol_7-desaturase"/>
</dbReference>
<feature type="compositionally biased region" description="Basic and acidic residues" evidence="6">
    <location>
        <begin position="1"/>
        <end position="12"/>
    </location>
</feature>
<evidence type="ECO:0000256" key="1">
    <source>
        <dbReference type="ARBA" id="ARBA00022714"/>
    </source>
</evidence>
<dbReference type="AlphaFoldDB" id="A0A6C0U922"/>
<dbReference type="Pfam" id="PF00355">
    <property type="entry name" value="Rieske"/>
    <property type="match status" value="1"/>
</dbReference>
<dbReference type="Gene3D" id="2.102.10.10">
    <property type="entry name" value="Rieske [2Fe-2S] iron-sulphur domain"/>
    <property type="match status" value="1"/>
</dbReference>
<dbReference type="CDD" id="cd03469">
    <property type="entry name" value="Rieske_RO_Alpha_N"/>
    <property type="match status" value="1"/>
</dbReference>
<feature type="domain" description="Rieske" evidence="7">
    <location>
        <begin position="37"/>
        <end position="139"/>
    </location>
</feature>
<reference evidence="8 9" key="1">
    <citation type="submission" date="2020-02" db="EMBL/GenBank/DDBJ databases">
        <title>Genome sequencing for Kineobactrum sp. M2.</title>
        <authorList>
            <person name="Park S.-J."/>
        </authorList>
    </citation>
    <scope>NUCLEOTIDE SEQUENCE [LARGE SCALE GENOMIC DNA]</scope>
    <source>
        <strain evidence="8 9">M2</strain>
    </source>
</reference>
<keyword evidence="2" id="KW-0479">Metal-binding</keyword>
<feature type="region of interest" description="Disordered" evidence="6">
    <location>
        <begin position="1"/>
        <end position="27"/>
    </location>
</feature>
<keyword evidence="9" id="KW-1185">Reference proteome</keyword>
<evidence type="ECO:0000256" key="5">
    <source>
        <dbReference type="ARBA" id="ARBA00023014"/>
    </source>
</evidence>
<keyword evidence="3" id="KW-0560">Oxidoreductase</keyword>
<evidence type="ECO:0000256" key="3">
    <source>
        <dbReference type="ARBA" id="ARBA00023002"/>
    </source>
</evidence>
<dbReference type="SUPFAM" id="SSF50022">
    <property type="entry name" value="ISP domain"/>
    <property type="match status" value="1"/>
</dbReference>
<organism evidence="8 9">
    <name type="scientific">Kineobactrum salinum</name>
    <dbReference type="NCBI Taxonomy" id="2708301"/>
    <lineage>
        <taxon>Bacteria</taxon>
        <taxon>Pseudomonadati</taxon>
        <taxon>Pseudomonadota</taxon>
        <taxon>Gammaproteobacteria</taxon>
        <taxon>Cellvibrionales</taxon>
        <taxon>Halieaceae</taxon>
        <taxon>Kineobactrum</taxon>
    </lineage>
</organism>
<dbReference type="PROSITE" id="PS51296">
    <property type="entry name" value="RIESKE"/>
    <property type="match status" value="1"/>
</dbReference>
<evidence type="ECO:0000313" key="8">
    <source>
        <dbReference type="EMBL" id="QIB67627.1"/>
    </source>
</evidence>
<dbReference type="Proteomes" id="UP000477680">
    <property type="component" value="Chromosome"/>
</dbReference>
<evidence type="ECO:0000256" key="6">
    <source>
        <dbReference type="SAM" id="MobiDB-lite"/>
    </source>
</evidence>
<evidence type="ECO:0000256" key="4">
    <source>
        <dbReference type="ARBA" id="ARBA00023004"/>
    </source>
</evidence>
<keyword evidence="1" id="KW-0001">2Fe-2S</keyword>
<dbReference type="PANTHER" id="PTHR21266:SF60">
    <property type="entry name" value="3-KETOSTEROID-9-ALPHA-MONOOXYGENASE, OXYGENASE COMPONENT"/>
    <property type="match status" value="1"/>
</dbReference>
<protein>
    <submittedName>
        <fullName evidence="8">Rieske 2Fe-2S domain-containing protein</fullName>
    </submittedName>
</protein>
<accession>A0A6C0U922</accession>
<dbReference type="PANTHER" id="PTHR21266">
    <property type="entry name" value="IRON-SULFUR DOMAIN CONTAINING PROTEIN"/>
    <property type="match status" value="1"/>
</dbReference>
<dbReference type="GO" id="GO:0046872">
    <property type="term" value="F:metal ion binding"/>
    <property type="evidence" value="ECO:0007669"/>
    <property type="project" value="UniProtKB-KW"/>
</dbReference>
<evidence type="ECO:0000256" key="2">
    <source>
        <dbReference type="ARBA" id="ARBA00022723"/>
    </source>
</evidence>
<keyword evidence="4" id="KW-0408">Iron</keyword>
<dbReference type="InterPro" id="IPR017941">
    <property type="entry name" value="Rieske_2Fe-2S"/>
</dbReference>
<dbReference type="GO" id="GO:0051537">
    <property type="term" value="F:2 iron, 2 sulfur cluster binding"/>
    <property type="evidence" value="ECO:0007669"/>
    <property type="project" value="UniProtKB-KW"/>
</dbReference>
<sequence>MDNISREKKPVDESQAPITRPSHIPAEGEDGLFRQSWYPICLSSEVGTGSVIGRGFLDGRVVIFRTEEGKSHVMSAYCPHLGADLSIGKVVGNCVQCAFHHWQYDTSGGCVKTGIGDPPPGGAKLFKFPSVERWGIVWVFNGETPLFELPQLPCSEDELEIRAYKYPRPFASDPWVFAANTPDMQHIKVVHKVQFTVEDPHDLVRWDQWGLEYTIKGIHQGGLEIEWHAGLRGTGFFWRIGTTNGRWNGAVTGFGLHEPGSHQVYGAYMVKKGPDAEAQLENMRVITERTIDEDSELLNTIHYRKGMLTKADRTLAKYLLMVRDFPRAHPSAQFIR</sequence>
<dbReference type="KEGG" id="kim:G3T16_10490"/>
<evidence type="ECO:0000259" key="7">
    <source>
        <dbReference type="PROSITE" id="PS51296"/>
    </source>
</evidence>
<name>A0A6C0U922_9GAMM</name>
<evidence type="ECO:0000313" key="9">
    <source>
        <dbReference type="Proteomes" id="UP000477680"/>
    </source>
</evidence>
<keyword evidence="5" id="KW-0411">Iron-sulfur</keyword>
<proteinExistence type="predicted"/>